<evidence type="ECO:0000259" key="7">
    <source>
        <dbReference type="Pfam" id="PF00361"/>
    </source>
</evidence>
<dbReference type="InterPro" id="IPR001750">
    <property type="entry name" value="ND/Mrp_TM"/>
</dbReference>
<feature type="transmembrane region" description="Helical" evidence="6">
    <location>
        <begin position="210"/>
        <end position="228"/>
    </location>
</feature>
<evidence type="ECO:0000256" key="3">
    <source>
        <dbReference type="ARBA" id="ARBA00022989"/>
    </source>
</evidence>
<feature type="transmembrane region" description="Helical" evidence="6">
    <location>
        <begin position="614"/>
        <end position="634"/>
    </location>
</feature>
<dbReference type="NCBIfam" id="TIGR01974">
    <property type="entry name" value="NDH_I_L"/>
    <property type="match status" value="1"/>
</dbReference>
<feature type="transmembrane region" description="Helical" evidence="6">
    <location>
        <begin position="374"/>
        <end position="392"/>
    </location>
</feature>
<dbReference type="GO" id="GO:0042773">
    <property type="term" value="P:ATP synthesis coupled electron transport"/>
    <property type="evidence" value="ECO:0007669"/>
    <property type="project" value="InterPro"/>
</dbReference>
<dbReference type="RefSeq" id="WP_160908513.1">
    <property type="nucleotide sequence ID" value="NZ_WVHS01000005.1"/>
</dbReference>
<dbReference type="InterPro" id="IPR018393">
    <property type="entry name" value="NADHpl_OxRdtase_5_subgr"/>
</dbReference>
<feature type="transmembrane region" description="Helical" evidence="6">
    <location>
        <begin position="249"/>
        <end position="267"/>
    </location>
</feature>
<feature type="transmembrane region" description="Helical" evidence="6">
    <location>
        <begin position="84"/>
        <end position="105"/>
    </location>
</feature>
<evidence type="ECO:0000256" key="6">
    <source>
        <dbReference type="SAM" id="Phobius"/>
    </source>
</evidence>
<feature type="transmembrane region" description="Helical" evidence="6">
    <location>
        <begin position="6"/>
        <end position="22"/>
    </location>
</feature>
<feature type="transmembrane region" description="Helical" evidence="6">
    <location>
        <begin position="335"/>
        <end position="353"/>
    </location>
</feature>
<dbReference type="GO" id="GO:0008137">
    <property type="term" value="F:NADH dehydrogenase (ubiquinone) activity"/>
    <property type="evidence" value="ECO:0007669"/>
    <property type="project" value="InterPro"/>
</dbReference>
<organism evidence="9 10">
    <name type="scientific">Hufsiella ginkgonis</name>
    <dbReference type="NCBI Taxonomy" id="2695274"/>
    <lineage>
        <taxon>Bacteria</taxon>
        <taxon>Pseudomonadati</taxon>
        <taxon>Bacteroidota</taxon>
        <taxon>Sphingobacteriia</taxon>
        <taxon>Sphingobacteriales</taxon>
        <taxon>Sphingobacteriaceae</taxon>
        <taxon>Hufsiella</taxon>
    </lineage>
</organism>
<keyword evidence="10" id="KW-1185">Reference proteome</keyword>
<proteinExistence type="predicted"/>
<dbReference type="AlphaFoldDB" id="A0A7K1Y487"/>
<feature type="transmembrane region" description="Helical" evidence="6">
    <location>
        <begin position="141"/>
        <end position="159"/>
    </location>
</feature>
<feature type="domain" description="NADH:quinone oxidoreductase/Mrp antiporter transmembrane" evidence="7">
    <location>
        <begin position="136"/>
        <end position="423"/>
    </location>
</feature>
<dbReference type="GO" id="GO:0015990">
    <property type="term" value="P:electron transport coupled proton transport"/>
    <property type="evidence" value="ECO:0007669"/>
    <property type="project" value="TreeGrafter"/>
</dbReference>
<evidence type="ECO:0000259" key="8">
    <source>
        <dbReference type="Pfam" id="PF00662"/>
    </source>
</evidence>
<dbReference type="GO" id="GO:0012505">
    <property type="term" value="C:endomembrane system"/>
    <property type="evidence" value="ECO:0007669"/>
    <property type="project" value="UniProtKB-SubCell"/>
</dbReference>
<feature type="transmembrane region" description="Helical" evidence="6">
    <location>
        <begin position="456"/>
        <end position="475"/>
    </location>
</feature>
<feature type="transmembrane region" description="Helical" evidence="6">
    <location>
        <begin position="512"/>
        <end position="531"/>
    </location>
</feature>
<keyword evidence="3 6" id="KW-1133">Transmembrane helix</keyword>
<dbReference type="PRINTS" id="PR01435">
    <property type="entry name" value="NPOXDRDTASE5"/>
</dbReference>
<evidence type="ECO:0000256" key="4">
    <source>
        <dbReference type="ARBA" id="ARBA00023136"/>
    </source>
</evidence>
<gene>
    <name evidence="9" type="primary">nuoL</name>
    <name evidence="9" type="ORF">GS398_19610</name>
</gene>
<keyword evidence="4 6" id="KW-0472">Membrane</keyword>
<dbReference type="InterPro" id="IPR001516">
    <property type="entry name" value="Proton_antipo_N"/>
</dbReference>
<dbReference type="NCBIfam" id="NF005141">
    <property type="entry name" value="PRK06590.1"/>
    <property type="match status" value="1"/>
</dbReference>
<protein>
    <submittedName>
        <fullName evidence="9">NADH-quinone oxidoreductase subunit L</fullName>
    </submittedName>
</protein>
<evidence type="ECO:0000256" key="1">
    <source>
        <dbReference type="ARBA" id="ARBA00004127"/>
    </source>
</evidence>
<name>A0A7K1Y487_9SPHI</name>
<dbReference type="PANTHER" id="PTHR42829">
    <property type="entry name" value="NADH-UBIQUINONE OXIDOREDUCTASE CHAIN 5"/>
    <property type="match status" value="1"/>
</dbReference>
<dbReference type="InterPro" id="IPR003945">
    <property type="entry name" value="NU5C-like"/>
</dbReference>
<feature type="transmembrane region" description="Helical" evidence="6">
    <location>
        <begin position="29"/>
        <end position="50"/>
    </location>
</feature>
<evidence type="ECO:0000256" key="2">
    <source>
        <dbReference type="ARBA" id="ARBA00022692"/>
    </source>
</evidence>
<reference evidence="9 10" key="1">
    <citation type="submission" date="2019-11" db="EMBL/GenBank/DDBJ databases">
        <title>Pedobacter sp. HMF7056 Genome sequencing and assembly.</title>
        <authorList>
            <person name="Kang H."/>
            <person name="Kim H."/>
            <person name="Joh K."/>
        </authorList>
    </citation>
    <scope>NUCLEOTIDE SEQUENCE [LARGE SCALE GENOMIC DNA]</scope>
    <source>
        <strain evidence="9 10">HMF7056</strain>
    </source>
</reference>
<feature type="transmembrane region" description="Helical" evidence="6">
    <location>
        <begin position="279"/>
        <end position="300"/>
    </location>
</feature>
<dbReference type="Gene3D" id="1.20.5.2700">
    <property type="match status" value="1"/>
</dbReference>
<dbReference type="EMBL" id="WVHS01000005">
    <property type="protein sequence ID" value="MXV17516.1"/>
    <property type="molecule type" value="Genomic_DNA"/>
</dbReference>
<dbReference type="PRINTS" id="PR01434">
    <property type="entry name" value="NADHDHGNASE5"/>
</dbReference>
<dbReference type="Proteomes" id="UP000451233">
    <property type="component" value="Unassembled WGS sequence"/>
</dbReference>
<evidence type="ECO:0000256" key="5">
    <source>
        <dbReference type="RuleBase" id="RU000320"/>
    </source>
</evidence>
<evidence type="ECO:0000313" key="10">
    <source>
        <dbReference type="Proteomes" id="UP000451233"/>
    </source>
</evidence>
<feature type="transmembrane region" description="Helical" evidence="6">
    <location>
        <begin position="117"/>
        <end position="135"/>
    </location>
</feature>
<dbReference type="GO" id="GO:0016020">
    <property type="term" value="C:membrane"/>
    <property type="evidence" value="ECO:0007669"/>
    <property type="project" value="UniProtKB-SubCell"/>
</dbReference>
<feature type="transmembrane region" description="Helical" evidence="6">
    <location>
        <begin position="412"/>
        <end position="435"/>
    </location>
</feature>
<dbReference type="GO" id="GO:0003954">
    <property type="term" value="F:NADH dehydrogenase activity"/>
    <property type="evidence" value="ECO:0007669"/>
    <property type="project" value="TreeGrafter"/>
</dbReference>
<feature type="transmembrane region" description="Helical" evidence="6">
    <location>
        <begin position="307"/>
        <end position="329"/>
    </location>
</feature>
<feature type="domain" description="NADH-Ubiquinone oxidoreductase (complex I) chain 5 N-terminal" evidence="8">
    <location>
        <begin position="68"/>
        <end position="118"/>
    </location>
</feature>
<dbReference type="PANTHER" id="PTHR42829:SF2">
    <property type="entry name" value="NADH-UBIQUINONE OXIDOREDUCTASE CHAIN 5"/>
    <property type="match status" value="1"/>
</dbReference>
<dbReference type="Pfam" id="PF00361">
    <property type="entry name" value="Proton_antipo_M"/>
    <property type="match status" value="1"/>
</dbReference>
<dbReference type="Pfam" id="PF00662">
    <property type="entry name" value="Proton_antipo_N"/>
    <property type="match status" value="1"/>
</dbReference>
<comment type="subcellular location">
    <subcellularLocation>
        <location evidence="1">Endomembrane system</location>
        <topology evidence="1">Multi-pass membrane protein</topology>
    </subcellularLocation>
    <subcellularLocation>
        <location evidence="5">Membrane</location>
        <topology evidence="5">Multi-pass membrane protein</topology>
    </subcellularLocation>
</comment>
<comment type="caution">
    <text evidence="9">The sequence shown here is derived from an EMBL/GenBank/DDBJ whole genome shotgun (WGS) entry which is preliminary data.</text>
</comment>
<keyword evidence="2 5" id="KW-0812">Transmembrane</keyword>
<accession>A0A7K1Y487</accession>
<feature type="transmembrane region" description="Helical" evidence="6">
    <location>
        <begin position="180"/>
        <end position="198"/>
    </location>
</feature>
<sequence>MIALVWLVPLLPLIGFLVNGLGRNVLSKGVLGFIGSAVVLGSFIISVLIFNELHSSPQAAHVIPLFDWIQAGNFKVPFSFQVDGLSAIMLLIITGIGFLIHVYSTGYMHYDAGFAKFFAYLNLFIFFMLLLVLGSNYVVMFIGWEGVGLCSYLLIGFWFTNSAYASAAKKAFVMNRIGDLGFLIAVFLIFTTFGSIEFTEVFSKADGPGIGAGMLTLITILLFVGATGKSAQVPLFTWLPDAMAGPTPVSALIHAATMVTAGIYMIARSNILFTLAPYTLDIVAVIGIVTALLAAAIAITQTDIKKVLAYSTVSQLGYMFLGLGVGAFTGSFFHVITHAFFKALLFLGAGSVIHGMSNEQDMRLMGGLRSKLPVTFWTMLAGTIAIAGLPPFSGFFSKDEILAHAYEHNKLLWVLGVIGAMLTSFYMFRMLFLTFSGKFRGTHEQEHHAHESPSSMTIPLVILAILSVAGGLLNVPEALGGSQWLHEFLSPVFAASTASAAHGEPMDHATEFMLMAISVGGALVSLVIAYFRYGKSGHVPAPDFGPRSFFAKLSYHKFYIDEFYDALIRKPLDAVSGFLFSVVDKTGIDGLVNGLGKGTVETSKGLRLLQTGNIGFYIFMMVIGILAILVYSFIKI</sequence>
<evidence type="ECO:0000313" key="9">
    <source>
        <dbReference type="EMBL" id="MXV17516.1"/>
    </source>
</evidence>